<keyword evidence="5 10" id="KW-0560">Oxidoreductase</keyword>
<feature type="binding site" evidence="6">
    <location>
        <position position="176"/>
    </location>
    <ligand>
        <name>FAD</name>
        <dbReference type="ChEBI" id="CHEBI:57692"/>
    </ligand>
</feature>
<evidence type="ECO:0000256" key="1">
    <source>
        <dbReference type="ARBA" id="ARBA00001974"/>
    </source>
</evidence>
<accession>A0A9W8HNP2</accession>
<dbReference type="Gene3D" id="2.40.30.10">
    <property type="entry name" value="Translation factors"/>
    <property type="match status" value="1"/>
</dbReference>
<feature type="domain" description="Oxidoreductase FAD/NAD(P)-binding" evidence="7">
    <location>
        <begin position="239"/>
        <end position="353"/>
    </location>
</feature>
<feature type="domain" description="Oxidoreductase-like" evidence="9">
    <location>
        <begin position="51"/>
        <end position="91"/>
    </location>
</feature>
<keyword evidence="11" id="KW-1185">Reference proteome</keyword>
<gene>
    <name evidence="10" type="primary">CYB5RL</name>
    <name evidence="10" type="ORF">H4R20_006037</name>
</gene>
<dbReference type="InterPro" id="IPR039261">
    <property type="entry name" value="FNR_nucleotide-bd"/>
</dbReference>
<dbReference type="InterPro" id="IPR001433">
    <property type="entry name" value="OxRdtase_FAD/NAD-bd"/>
</dbReference>
<dbReference type="PANTHER" id="PTHR19370">
    <property type="entry name" value="NADH-CYTOCHROME B5 REDUCTASE"/>
    <property type="match status" value="1"/>
</dbReference>
<evidence type="ECO:0000313" key="10">
    <source>
        <dbReference type="EMBL" id="KAJ2794991.1"/>
    </source>
</evidence>
<evidence type="ECO:0000256" key="6">
    <source>
        <dbReference type="PIRSR" id="PIRSR601834-1"/>
    </source>
</evidence>
<comment type="similarity">
    <text evidence="2">Belongs to the flavoprotein pyridine nucleotide cytochrome reductase family.</text>
</comment>
<proteinExistence type="inferred from homology"/>
<protein>
    <submittedName>
        <fullName evidence="10">NADH-cytochrome b5 reductase-like</fullName>
        <ecNumber evidence="10">1.6.2.2</ecNumber>
    </submittedName>
</protein>
<name>A0A9W8HNP2_9FUNG</name>
<comment type="caution">
    <text evidence="10">The sequence shown here is derived from an EMBL/GenBank/DDBJ whole genome shotgun (WGS) entry which is preliminary data.</text>
</comment>
<dbReference type="AlphaFoldDB" id="A0A9W8HNP2"/>
<evidence type="ECO:0000256" key="4">
    <source>
        <dbReference type="ARBA" id="ARBA00022827"/>
    </source>
</evidence>
<evidence type="ECO:0000256" key="3">
    <source>
        <dbReference type="ARBA" id="ARBA00022630"/>
    </source>
</evidence>
<dbReference type="Gene3D" id="3.40.50.80">
    <property type="entry name" value="Nucleotide-binding domain of ferredoxin-NADP reductase (FNR) module"/>
    <property type="match status" value="1"/>
</dbReference>
<feature type="domain" description="Flavoprotein pyridine nucleotide cytochrome reductase-like FAD-binding" evidence="8">
    <location>
        <begin position="145"/>
        <end position="223"/>
    </location>
</feature>
<evidence type="ECO:0000313" key="11">
    <source>
        <dbReference type="Proteomes" id="UP001140094"/>
    </source>
</evidence>
<dbReference type="Pfam" id="PF00970">
    <property type="entry name" value="FAD_binding_6"/>
    <property type="match status" value="1"/>
</dbReference>
<evidence type="ECO:0000259" key="9">
    <source>
        <dbReference type="Pfam" id="PF09791"/>
    </source>
</evidence>
<dbReference type="InterPro" id="IPR001834">
    <property type="entry name" value="CBR-like"/>
</dbReference>
<evidence type="ECO:0000259" key="8">
    <source>
        <dbReference type="Pfam" id="PF00970"/>
    </source>
</evidence>
<dbReference type="PRINTS" id="PR00406">
    <property type="entry name" value="CYTB5RDTASE"/>
</dbReference>
<dbReference type="GO" id="GO:0090524">
    <property type="term" value="F:cytochrome-b5 reductase activity, acting on NADH"/>
    <property type="evidence" value="ECO:0007669"/>
    <property type="project" value="UniProtKB-EC"/>
</dbReference>
<evidence type="ECO:0000259" key="7">
    <source>
        <dbReference type="Pfam" id="PF00175"/>
    </source>
</evidence>
<dbReference type="InterPro" id="IPR017938">
    <property type="entry name" value="Riboflavin_synthase-like_b-brl"/>
</dbReference>
<evidence type="ECO:0000256" key="2">
    <source>
        <dbReference type="ARBA" id="ARBA00006105"/>
    </source>
</evidence>
<dbReference type="EC" id="1.6.2.2" evidence="10"/>
<comment type="cofactor">
    <cofactor evidence="1 6">
        <name>FAD</name>
        <dbReference type="ChEBI" id="CHEBI:57692"/>
    </cofactor>
</comment>
<keyword evidence="4 6" id="KW-0274">FAD</keyword>
<dbReference type="OrthoDB" id="432685at2759"/>
<reference evidence="10" key="1">
    <citation type="submission" date="2022-07" db="EMBL/GenBank/DDBJ databases">
        <title>Phylogenomic reconstructions and comparative analyses of Kickxellomycotina fungi.</title>
        <authorList>
            <person name="Reynolds N.K."/>
            <person name="Stajich J.E."/>
            <person name="Barry K."/>
            <person name="Grigoriev I.V."/>
            <person name="Crous P."/>
            <person name="Smith M.E."/>
        </authorList>
    </citation>
    <scope>NUCLEOTIDE SEQUENCE</scope>
    <source>
        <strain evidence="10">NRRL 1565</strain>
    </source>
</reference>
<feature type="binding site" evidence="6">
    <location>
        <position position="204"/>
    </location>
    <ligand>
        <name>FAD</name>
        <dbReference type="ChEBI" id="CHEBI:57692"/>
    </ligand>
</feature>
<evidence type="ECO:0000256" key="5">
    <source>
        <dbReference type="ARBA" id="ARBA00023002"/>
    </source>
</evidence>
<dbReference type="EMBL" id="JANBUO010002339">
    <property type="protein sequence ID" value="KAJ2794991.1"/>
    <property type="molecule type" value="Genomic_DNA"/>
</dbReference>
<dbReference type="InterPro" id="IPR008333">
    <property type="entry name" value="Cbr1-like_FAD-bd_dom"/>
</dbReference>
<dbReference type="SUPFAM" id="SSF63380">
    <property type="entry name" value="Riboflavin synthase domain-like"/>
    <property type="match status" value="1"/>
</dbReference>
<dbReference type="InterPro" id="IPR019180">
    <property type="entry name" value="Oxidoreductase-like_N"/>
</dbReference>
<feature type="binding site" evidence="6">
    <location>
        <position position="175"/>
    </location>
    <ligand>
        <name>FAD</name>
        <dbReference type="ChEBI" id="CHEBI:57692"/>
    </ligand>
</feature>
<sequence>MSKPVNSAVQELLAEIARAKLQAEERRRQKEAASKVQYGVVRDSSGKIELHLPPPPIKPSADDCCQSGCTPCIMDTYREQLCEHKCAVRQLQEQYERAVDGQPPISDPHPATRERLSYGILDPLRFTKVRIMHIDTFCQYSRLLVLEASAKDFVLALGEHVHIRTQLSDGRKITRPFTPVMIEAEDGVVRPHLFVRLYDNNVQSEYFRELVAGSCLMVRGPVTTNENLSQVFGGQLCALIAGGSGIAPIFQALQFAHLNERYRLQRIIVIHCARDSSGLWLAKSISELEQEMPQLSYHTFLSREIKEGVVASDTMTTGRLCEDSLKRVLLQEENATTCKRRALVCGPGTFNSDVEVWLRNMGFDDVQVL</sequence>
<dbReference type="Pfam" id="PF00175">
    <property type="entry name" value="NAD_binding_1"/>
    <property type="match status" value="1"/>
</dbReference>
<dbReference type="Proteomes" id="UP001140094">
    <property type="component" value="Unassembled WGS sequence"/>
</dbReference>
<dbReference type="PANTHER" id="PTHR19370:SF184">
    <property type="entry name" value="NADH-CYTOCHROME B5 REDUCTASE-LIKE"/>
    <property type="match status" value="1"/>
</dbReference>
<organism evidence="10 11">
    <name type="scientific">Coemansia guatemalensis</name>
    <dbReference type="NCBI Taxonomy" id="2761395"/>
    <lineage>
        <taxon>Eukaryota</taxon>
        <taxon>Fungi</taxon>
        <taxon>Fungi incertae sedis</taxon>
        <taxon>Zoopagomycota</taxon>
        <taxon>Kickxellomycotina</taxon>
        <taxon>Kickxellomycetes</taxon>
        <taxon>Kickxellales</taxon>
        <taxon>Kickxellaceae</taxon>
        <taxon>Coemansia</taxon>
    </lineage>
</organism>
<keyword evidence="3 6" id="KW-0285">Flavoprotein</keyword>
<dbReference type="SUPFAM" id="SSF52343">
    <property type="entry name" value="Ferredoxin reductase-like, C-terminal NADP-linked domain"/>
    <property type="match status" value="1"/>
</dbReference>
<dbReference type="Pfam" id="PF09791">
    <property type="entry name" value="Oxidored-like"/>
    <property type="match status" value="1"/>
</dbReference>